<evidence type="ECO:0000313" key="3">
    <source>
        <dbReference type="Proteomes" id="UP000011613"/>
    </source>
</evidence>
<reference evidence="2 3" key="1">
    <citation type="journal article" date="2014" name="PLoS Genet.">
        <title>Phylogenetically driven sequencing of extremely halophilic archaea reveals strategies for static and dynamic osmo-response.</title>
        <authorList>
            <person name="Becker E.A."/>
            <person name="Seitzer P.M."/>
            <person name="Tritt A."/>
            <person name="Larsen D."/>
            <person name="Krusor M."/>
            <person name="Yao A.I."/>
            <person name="Wu D."/>
            <person name="Madern D."/>
            <person name="Eisen J.A."/>
            <person name="Darling A.E."/>
            <person name="Facciotti M.T."/>
        </authorList>
    </citation>
    <scope>NUCLEOTIDE SEQUENCE [LARGE SCALE GENOMIC DNA]</scope>
    <source>
        <strain evidence="2 3">SP2</strain>
    </source>
</reference>
<dbReference type="InterPro" id="IPR007404">
    <property type="entry name" value="YdjM-like"/>
</dbReference>
<evidence type="ECO:0000256" key="1">
    <source>
        <dbReference type="SAM" id="Phobius"/>
    </source>
</evidence>
<dbReference type="Proteomes" id="UP000011613">
    <property type="component" value="Unassembled WGS sequence"/>
</dbReference>
<proteinExistence type="predicted"/>
<keyword evidence="1" id="KW-0472">Membrane</keyword>
<protein>
    <submittedName>
        <fullName evidence="2">Membrane-bound metal-dependent hydrolase</fullName>
    </submittedName>
</protein>
<name>L9Y069_NATGS</name>
<dbReference type="PATRIC" id="fig|797304.7.peg.2664"/>
<feature type="transmembrane region" description="Helical" evidence="1">
    <location>
        <begin position="58"/>
        <end position="88"/>
    </location>
</feature>
<organism evidence="2 3">
    <name type="scientific">Natronobacterium gregoryi (strain ATCC 43098 / DSM 3393 / CCM 3738 / CIP 104747 / IAM 13177 / JCM 8860 / NBRC 102187 / NCIMB 2189 / SP2)</name>
    <dbReference type="NCBI Taxonomy" id="797304"/>
    <lineage>
        <taxon>Archaea</taxon>
        <taxon>Methanobacteriati</taxon>
        <taxon>Methanobacteriota</taxon>
        <taxon>Stenosarchaea group</taxon>
        <taxon>Halobacteria</taxon>
        <taxon>Halobacteriales</taxon>
        <taxon>Natrialbaceae</taxon>
        <taxon>Natronobacterium</taxon>
    </lineage>
</organism>
<dbReference type="AlphaFoldDB" id="L9Y069"/>
<gene>
    <name evidence="2" type="ORF">C490_13074</name>
</gene>
<accession>L9Y069</accession>
<dbReference type="GO" id="GO:0016787">
    <property type="term" value="F:hydrolase activity"/>
    <property type="evidence" value="ECO:0007669"/>
    <property type="project" value="UniProtKB-KW"/>
</dbReference>
<evidence type="ECO:0000313" key="2">
    <source>
        <dbReference type="EMBL" id="ELY66268.1"/>
    </source>
</evidence>
<feature type="transmembrane region" description="Helical" evidence="1">
    <location>
        <begin position="134"/>
        <end position="156"/>
    </location>
</feature>
<keyword evidence="1" id="KW-0812">Transmembrane</keyword>
<sequence length="210" mass="21966">MRLVRILILSSPAKKDRRFPFHRSLPCARPVNVVTLDLYAAFAETELMYQAGHYGAALLVYAPLGTAVALFGGDGVALVGAFVCVSLSTVPDLDHRLPLVAHRGPTHTVAFALLVGVTMAALAAVLVEPGSPLAGTALVTFAFVVGTLSIVSHLLADVLTPMGIRPFWPISSRHYSLEVTRAANPVANYALLALGVGSVVIAATLVAVFG</sequence>
<keyword evidence="1" id="KW-1133">Transmembrane helix</keyword>
<dbReference type="EMBL" id="AOIC01000090">
    <property type="protein sequence ID" value="ELY66268.1"/>
    <property type="molecule type" value="Genomic_DNA"/>
</dbReference>
<comment type="caution">
    <text evidence="2">The sequence shown here is derived from an EMBL/GenBank/DDBJ whole genome shotgun (WGS) entry which is preliminary data.</text>
</comment>
<feature type="transmembrane region" description="Helical" evidence="1">
    <location>
        <begin position="108"/>
        <end position="127"/>
    </location>
</feature>
<feature type="transmembrane region" description="Helical" evidence="1">
    <location>
        <begin position="186"/>
        <end position="209"/>
    </location>
</feature>
<keyword evidence="2" id="KW-0378">Hydrolase</keyword>
<dbReference type="Pfam" id="PF04307">
    <property type="entry name" value="YdjM"/>
    <property type="match status" value="1"/>
</dbReference>